<dbReference type="EMBL" id="CAVLGL010000088">
    <property type="protein sequence ID" value="CAK1592846.1"/>
    <property type="molecule type" value="Genomic_DNA"/>
</dbReference>
<dbReference type="AlphaFoldDB" id="A0AAV1LGA3"/>
<dbReference type="Proteomes" id="UP001314205">
    <property type="component" value="Unassembled WGS sequence"/>
</dbReference>
<evidence type="ECO:0000256" key="1">
    <source>
        <dbReference type="SAM" id="MobiDB-lite"/>
    </source>
</evidence>
<organism evidence="2 3">
    <name type="scientific">Parnassius mnemosyne</name>
    <name type="common">clouded apollo</name>
    <dbReference type="NCBI Taxonomy" id="213953"/>
    <lineage>
        <taxon>Eukaryota</taxon>
        <taxon>Metazoa</taxon>
        <taxon>Ecdysozoa</taxon>
        <taxon>Arthropoda</taxon>
        <taxon>Hexapoda</taxon>
        <taxon>Insecta</taxon>
        <taxon>Pterygota</taxon>
        <taxon>Neoptera</taxon>
        <taxon>Endopterygota</taxon>
        <taxon>Lepidoptera</taxon>
        <taxon>Glossata</taxon>
        <taxon>Ditrysia</taxon>
        <taxon>Papilionoidea</taxon>
        <taxon>Papilionidae</taxon>
        <taxon>Parnassiinae</taxon>
        <taxon>Parnassini</taxon>
        <taxon>Parnassius</taxon>
        <taxon>Driopa</taxon>
    </lineage>
</organism>
<proteinExistence type="predicted"/>
<evidence type="ECO:0000313" key="2">
    <source>
        <dbReference type="EMBL" id="CAK1592846.1"/>
    </source>
</evidence>
<name>A0AAV1LGA3_9NEOP</name>
<evidence type="ECO:0000313" key="3">
    <source>
        <dbReference type="Proteomes" id="UP001314205"/>
    </source>
</evidence>
<reference evidence="2 3" key="1">
    <citation type="submission" date="2023-11" db="EMBL/GenBank/DDBJ databases">
        <authorList>
            <person name="Hedman E."/>
            <person name="Englund M."/>
            <person name="Stromberg M."/>
            <person name="Nyberg Akerstrom W."/>
            <person name="Nylinder S."/>
            <person name="Jareborg N."/>
            <person name="Kallberg Y."/>
            <person name="Kronander E."/>
        </authorList>
    </citation>
    <scope>NUCLEOTIDE SEQUENCE [LARGE SCALE GENOMIC DNA]</scope>
</reference>
<protein>
    <recommendedName>
        <fullName evidence="4">BZIP domain-containing protein</fullName>
    </recommendedName>
</protein>
<feature type="compositionally biased region" description="Basic and acidic residues" evidence="1">
    <location>
        <begin position="8"/>
        <end position="22"/>
    </location>
</feature>
<keyword evidence="3" id="KW-1185">Reference proteome</keyword>
<accession>A0AAV1LGA3</accession>
<feature type="compositionally biased region" description="Basic and acidic residues" evidence="1">
    <location>
        <begin position="42"/>
        <end position="58"/>
    </location>
</feature>
<feature type="region of interest" description="Disordered" evidence="1">
    <location>
        <begin position="1"/>
        <end position="58"/>
    </location>
</feature>
<gene>
    <name evidence="2" type="ORF">PARMNEM_LOCUS12721</name>
</gene>
<comment type="caution">
    <text evidence="2">The sequence shown here is derived from an EMBL/GenBank/DDBJ whole genome shotgun (WGS) entry which is preliminary data.</text>
</comment>
<evidence type="ECO:0008006" key="4">
    <source>
        <dbReference type="Google" id="ProtNLM"/>
    </source>
</evidence>
<sequence>MMPLTPAEKQKLYRERLKETNTEKLLTQNRKNAERRKRNRKKIAEYERKKKGKEESKPEEVLLVENAQILKQQRDQYRRGIYKLKTENTKF</sequence>